<evidence type="ECO:0000313" key="3">
    <source>
        <dbReference type="Proteomes" id="UP000254572"/>
    </source>
</evidence>
<dbReference type="Pfam" id="PF04993">
    <property type="entry name" value="TfoX_N"/>
    <property type="match status" value="1"/>
</dbReference>
<dbReference type="OrthoDB" id="214902at2"/>
<evidence type="ECO:0000313" key="2">
    <source>
        <dbReference type="EMBL" id="SUX24431.1"/>
    </source>
</evidence>
<dbReference type="AlphaFoldDB" id="A0A381EBP3"/>
<keyword evidence="3" id="KW-1185">Reference proteome</keyword>
<sequence length="120" mass="13162">MTDTVLIDRIRTALAGEIDIREVNMFGGLAFMVREHILACVAIAKSTLLLRVAPADHAHYLQQTGISPAEMGAGCRMGAGWINLAHSIITSDADLYRWLDIALTHNRSLPPKTPRKRGKS</sequence>
<gene>
    <name evidence="2" type="ORF">NCTC13294_01866</name>
</gene>
<evidence type="ECO:0000259" key="1">
    <source>
        <dbReference type="Pfam" id="PF04993"/>
    </source>
</evidence>
<dbReference type="EMBL" id="UFUW01000001">
    <property type="protein sequence ID" value="SUX24431.1"/>
    <property type="molecule type" value="Genomic_DNA"/>
</dbReference>
<accession>A0A381EBP3</accession>
<dbReference type="SUPFAM" id="SSF159894">
    <property type="entry name" value="YgaC/TfoX-N like"/>
    <property type="match status" value="1"/>
</dbReference>
<dbReference type="Proteomes" id="UP000254572">
    <property type="component" value="Unassembled WGS sequence"/>
</dbReference>
<organism evidence="2 3">
    <name type="scientific">Cardiobacterium valvarum</name>
    <dbReference type="NCBI Taxonomy" id="194702"/>
    <lineage>
        <taxon>Bacteria</taxon>
        <taxon>Pseudomonadati</taxon>
        <taxon>Pseudomonadota</taxon>
        <taxon>Gammaproteobacteria</taxon>
        <taxon>Cardiobacteriales</taxon>
        <taxon>Cardiobacteriaceae</taxon>
        <taxon>Cardiobacterium</taxon>
    </lineage>
</organism>
<dbReference type="InterPro" id="IPR007076">
    <property type="entry name" value="TfoX_N"/>
</dbReference>
<dbReference type="RefSeq" id="WP_115612070.1">
    <property type="nucleotide sequence ID" value="NZ_JBHLZC010000002.1"/>
</dbReference>
<dbReference type="Gene3D" id="3.30.1460.30">
    <property type="entry name" value="YgaC/TfoX-N like chaperone"/>
    <property type="match status" value="1"/>
</dbReference>
<reference evidence="2 3" key="1">
    <citation type="submission" date="2018-06" db="EMBL/GenBank/DDBJ databases">
        <authorList>
            <consortium name="Pathogen Informatics"/>
            <person name="Doyle S."/>
        </authorList>
    </citation>
    <scope>NUCLEOTIDE SEQUENCE [LARGE SCALE GENOMIC DNA]</scope>
    <source>
        <strain evidence="2 3">NCTC13294</strain>
    </source>
</reference>
<proteinExistence type="predicted"/>
<feature type="domain" description="TfoX N-terminal" evidence="1">
    <location>
        <begin position="19"/>
        <end position="104"/>
    </location>
</feature>
<protein>
    <recommendedName>
        <fullName evidence="1">TfoX N-terminal domain-containing protein</fullName>
    </recommendedName>
</protein>
<name>A0A381EBP3_9GAMM</name>